<dbReference type="PANTHER" id="PTHR22726">
    <property type="entry name" value="METALLOENDOPEPTIDASE OMA1"/>
    <property type="match status" value="1"/>
</dbReference>
<dbReference type="Pfam" id="PF01435">
    <property type="entry name" value="Peptidase_M48"/>
    <property type="match status" value="1"/>
</dbReference>
<evidence type="ECO:0000256" key="5">
    <source>
        <dbReference type="ARBA" id="ARBA00022833"/>
    </source>
</evidence>
<keyword evidence="4" id="KW-0378">Hydrolase</keyword>
<dbReference type="InterPro" id="IPR001915">
    <property type="entry name" value="Peptidase_M48"/>
</dbReference>
<dbReference type="Gene3D" id="1.25.40.10">
    <property type="entry name" value="Tetratricopeptide repeat domain"/>
    <property type="match status" value="1"/>
</dbReference>
<keyword evidence="2" id="KW-0645">Protease</keyword>
<organism evidence="9 10">
    <name type="scientific">Desulfosarcina alkanivorans</name>
    <dbReference type="NCBI Taxonomy" id="571177"/>
    <lineage>
        <taxon>Bacteria</taxon>
        <taxon>Pseudomonadati</taxon>
        <taxon>Thermodesulfobacteriota</taxon>
        <taxon>Desulfobacteria</taxon>
        <taxon>Desulfobacterales</taxon>
        <taxon>Desulfosarcinaceae</taxon>
        <taxon>Desulfosarcina</taxon>
    </lineage>
</organism>
<dbReference type="Gene3D" id="3.30.2010.10">
    <property type="entry name" value="Metalloproteases ('zincins'), catalytic domain"/>
    <property type="match status" value="1"/>
</dbReference>
<sequence length="455" mass="50265">MYETNFSVYEVVMRVSRRAINGLSRREFLIMTSMAATGLAVGCAANPVTGRSQFMIMDEKQEIAIDRQQSPHQFSSDYGTVQDRLLQGYIEASGKRLTANTHRTHMPYNFHCVNANYVNAYAFPGGSIACTRGILLELDNEAELAALLGHELGHVNARHTAASMSKAQLANLAVGGLAVITGAAAGSGAGNLAGQLGQLGSGALLASYSRDNERQADSLGMDYMTRSGYGPQGMVGLMEMLNSMNQHKAGVTDLLFATHPMSSERYRTSVRQATNDYRQYDGQPLYRERYMDNTAALRSIGGAIRLMQDGEGAMPKEQYSQAEGLFEQALGQAPDDYTGLLLMAKCQLVQKKDRQAEGYADRAKQVYPQEAQAYHISGITKIRNQKFDAAYEDFSIYERQLPGNPNTVFFKGLSLEGMEKVEPAARAYNTYLQQVQQGKQAQYAYQRLKEWGYIQ</sequence>
<name>A0A5K7YK65_9BACT</name>
<keyword evidence="6" id="KW-0408">Iron</keyword>
<dbReference type="InterPro" id="IPR006311">
    <property type="entry name" value="TAT_signal"/>
</dbReference>
<evidence type="ECO:0000313" key="10">
    <source>
        <dbReference type="Proteomes" id="UP000427906"/>
    </source>
</evidence>
<dbReference type="PANTHER" id="PTHR22726:SF1">
    <property type="entry name" value="METALLOENDOPEPTIDASE OMA1, MITOCHONDRIAL"/>
    <property type="match status" value="1"/>
</dbReference>
<dbReference type="PROSITE" id="PS51318">
    <property type="entry name" value="TAT"/>
    <property type="match status" value="1"/>
</dbReference>
<evidence type="ECO:0000256" key="2">
    <source>
        <dbReference type="ARBA" id="ARBA00022670"/>
    </source>
</evidence>
<keyword evidence="5" id="KW-0862">Zinc</keyword>
<dbReference type="SUPFAM" id="SSF48452">
    <property type="entry name" value="TPR-like"/>
    <property type="match status" value="1"/>
</dbReference>
<evidence type="ECO:0000256" key="1">
    <source>
        <dbReference type="ARBA" id="ARBA00001947"/>
    </source>
</evidence>
<keyword evidence="3" id="KW-0479">Metal-binding</keyword>
<keyword evidence="6" id="KW-0411">Iron-sulfur</keyword>
<dbReference type="InterPro" id="IPR051156">
    <property type="entry name" value="Mito/Outer_Membr_Metalloprot"/>
</dbReference>
<feature type="domain" description="Peptidase M48" evidence="8">
    <location>
        <begin position="87"/>
        <end position="267"/>
    </location>
</feature>
<keyword evidence="7" id="KW-0482">Metalloprotease</keyword>
<accession>A0A5K7YK65</accession>
<dbReference type="GO" id="GO:0051536">
    <property type="term" value="F:iron-sulfur cluster binding"/>
    <property type="evidence" value="ECO:0007669"/>
    <property type="project" value="UniProtKB-KW"/>
</dbReference>
<dbReference type="AlphaFoldDB" id="A0A5K7YK65"/>
<dbReference type="Proteomes" id="UP000427906">
    <property type="component" value="Chromosome"/>
</dbReference>
<dbReference type="GO" id="GO:0046872">
    <property type="term" value="F:metal ion binding"/>
    <property type="evidence" value="ECO:0007669"/>
    <property type="project" value="UniProtKB-KW"/>
</dbReference>
<dbReference type="EMBL" id="AP021874">
    <property type="protein sequence ID" value="BBO68540.1"/>
    <property type="molecule type" value="Genomic_DNA"/>
</dbReference>
<evidence type="ECO:0000313" key="9">
    <source>
        <dbReference type="EMBL" id="BBO68540.1"/>
    </source>
</evidence>
<dbReference type="GO" id="GO:0051603">
    <property type="term" value="P:proteolysis involved in protein catabolic process"/>
    <property type="evidence" value="ECO:0007669"/>
    <property type="project" value="TreeGrafter"/>
</dbReference>
<evidence type="ECO:0000256" key="7">
    <source>
        <dbReference type="ARBA" id="ARBA00023049"/>
    </source>
</evidence>
<gene>
    <name evidence="9" type="ORF">DSCA_24700</name>
</gene>
<dbReference type="KEGG" id="dalk:DSCA_24700"/>
<reference evidence="9 10" key="1">
    <citation type="submission" date="2019-11" db="EMBL/GenBank/DDBJ databases">
        <title>Comparative genomics of hydrocarbon-degrading Desulfosarcina strains.</title>
        <authorList>
            <person name="Watanabe M."/>
            <person name="Kojima H."/>
            <person name="Fukui M."/>
        </authorList>
    </citation>
    <scope>NUCLEOTIDE SEQUENCE [LARGE SCALE GENOMIC DNA]</scope>
    <source>
        <strain evidence="9 10">PL12</strain>
    </source>
</reference>
<evidence type="ECO:0000259" key="8">
    <source>
        <dbReference type="Pfam" id="PF01435"/>
    </source>
</evidence>
<evidence type="ECO:0000256" key="6">
    <source>
        <dbReference type="ARBA" id="ARBA00023014"/>
    </source>
</evidence>
<evidence type="ECO:0000256" key="4">
    <source>
        <dbReference type="ARBA" id="ARBA00022801"/>
    </source>
</evidence>
<keyword evidence="10" id="KW-1185">Reference proteome</keyword>
<proteinExistence type="predicted"/>
<dbReference type="GO" id="GO:0016020">
    <property type="term" value="C:membrane"/>
    <property type="evidence" value="ECO:0007669"/>
    <property type="project" value="TreeGrafter"/>
</dbReference>
<evidence type="ECO:0000256" key="3">
    <source>
        <dbReference type="ARBA" id="ARBA00022723"/>
    </source>
</evidence>
<dbReference type="GO" id="GO:0004222">
    <property type="term" value="F:metalloendopeptidase activity"/>
    <property type="evidence" value="ECO:0007669"/>
    <property type="project" value="InterPro"/>
</dbReference>
<dbReference type="InterPro" id="IPR011990">
    <property type="entry name" value="TPR-like_helical_dom_sf"/>
</dbReference>
<comment type="cofactor">
    <cofactor evidence="1">
        <name>Zn(2+)</name>
        <dbReference type="ChEBI" id="CHEBI:29105"/>
    </cofactor>
</comment>
<protein>
    <submittedName>
        <fullName evidence="9">Peptidase M48</fullName>
    </submittedName>
</protein>
<dbReference type="Pfam" id="PF14559">
    <property type="entry name" value="TPR_19"/>
    <property type="match status" value="1"/>
</dbReference>